<comment type="caution">
    <text evidence="1">The sequence shown here is derived from an EMBL/GenBank/DDBJ whole genome shotgun (WGS) entry which is preliminary data.</text>
</comment>
<gene>
    <name evidence="2" type="ORF">DD237_007017</name>
    <name evidence="1" type="ORF">DD238_006805</name>
</gene>
<name>A0A3M6VGL9_9STRA</name>
<proteinExistence type="predicted"/>
<reference evidence="3 4" key="1">
    <citation type="submission" date="2018-06" db="EMBL/GenBank/DDBJ databases">
        <title>Comparative genomics of downy mildews reveals potential adaptations to biotrophy.</title>
        <authorList>
            <person name="Fletcher K."/>
            <person name="Klosterman S.J."/>
            <person name="Derevnina L."/>
            <person name="Martin F."/>
            <person name="Koike S."/>
            <person name="Reyes Chin-Wo S."/>
            <person name="Mou B."/>
            <person name="Michelmore R."/>
        </authorList>
    </citation>
    <scope>NUCLEOTIDE SEQUENCE [LARGE SCALE GENOMIC DNA]</scope>
    <source>
        <strain evidence="2 4">R13</strain>
        <strain evidence="1 3">R14</strain>
    </source>
</reference>
<keyword evidence="3" id="KW-1185">Reference proteome</keyword>
<protein>
    <submittedName>
        <fullName evidence="1">Uncharacterized protein</fullName>
    </submittedName>
</protein>
<dbReference type="Proteomes" id="UP000282087">
    <property type="component" value="Unassembled WGS sequence"/>
</dbReference>
<organism evidence="1 3">
    <name type="scientific">Peronospora effusa</name>
    <dbReference type="NCBI Taxonomy" id="542832"/>
    <lineage>
        <taxon>Eukaryota</taxon>
        <taxon>Sar</taxon>
        <taxon>Stramenopiles</taxon>
        <taxon>Oomycota</taxon>
        <taxon>Peronosporomycetes</taxon>
        <taxon>Peronosporales</taxon>
        <taxon>Peronosporaceae</taxon>
        <taxon>Peronospora</taxon>
    </lineage>
</organism>
<evidence type="ECO:0000313" key="3">
    <source>
        <dbReference type="Proteomes" id="UP000282087"/>
    </source>
</evidence>
<dbReference type="AlphaFoldDB" id="A0A3M6VGL9"/>
<dbReference type="Proteomes" id="UP000286097">
    <property type="component" value="Unassembled WGS sequence"/>
</dbReference>
<dbReference type="EMBL" id="QLLG01000395">
    <property type="protein sequence ID" value="RMX63500.1"/>
    <property type="molecule type" value="Genomic_DNA"/>
</dbReference>
<dbReference type="VEuPathDB" id="FungiDB:DD237_007017"/>
<sequence length="61" mass="7005">MNKKELTVVFRKGLSIIGWGETVMDANVQSAKRTCVIEKGKEDERILIDNLAERDLHSRVY</sequence>
<dbReference type="EMBL" id="QKXF01000772">
    <property type="protein sequence ID" value="RQM09050.1"/>
    <property type="molecule type" value="Genomic_DNA"/>
</dbReference>
<evidence type="ECO:0000313" key="1">
    <source>
        <dbReference type="EMBL" id="RMX63500.1"/>
    </source>
</evidence>
<evidence type="ECO:0000313" key="4">
    <source>
        <dbReference type="Proteomes" id="UP000286097"/>
    </source>
</evidence>
<evidence type="ECO:0000313" key="2">
    <source>
        <dbReference type="EMBL" id="RQM09050.1"/>
    </source>
</evidence>
<accession>A0A3M6VGL9</accession>